<dbReference type="CDD" id="cd03809">
    <property type="entry name" value="GT4_MtfB-like"/>
    <property type="match status" value="1"/>
</dbReference>
<dbReference type="PANTHER" id="PTHR46401">
    <property type="entry name" value="GLYCOSYLTRANSFERASE WBBK-RELATED"/>
    <property type="match status" value="1"/>
</dbReference>
<accession>A0ABU9FBX6</accession>
<dbReference type="EMBL" id="JARXNK020000105">
    <property type="protein sequence ID" value="MEL0553755.1"/>
    <property type="molecule type" value="Genomic_DNA"/>
</dbReference>
<dbReference type="Pfam" id="PF13439">
    <property type="entry name" value="Glyco_transf_4"/>
    <property type="match status" value="1"/>
</dbReference>
<dbReference type="InterPro" id="IPR001296">
    <property type="entry name" value="Glyco_trans_1"/>
</dbReference>
<reference evidence="4 5" key="1">
    <citation type="submission" date="2024-04" db="EMBL/GenBank/DDBJ databases">
        <title>Two novel Raoultella species associated with bleeding cankers of broadleaf hosts, Raoultella scottia sp. nov. and Raoultella lignicola sp. nov.</title>
        <authorList>
            <person name="Brady C.L."/>
        </authorList>
    </citation>
    <scope>NUCLEOTIDE SEQUENCE [LARGE SCALE GENOMIC DNA]</scope>
    <source>
        <strain evidence="4 5">TW_WC1a.1</strain>
    </source>
</reference>
<evidence type="ECO:0000259" key="3">
    <source>
        <dbReference type="Pfam" id="PF13439"/>
    </source>
</evidence>
<keyword evidence="5" id="KW-1185">Reference proteome</keyword>
<proteinExistence type="predicted"/>
<dbReference type="InterPro" id="IPR028098">
    <property type="entry name" value="Glyco_trans_4-like_N"/>
</dbReference>
<feature type="domain" description="Glycosyltransferase subfamily 4-like N-terminal" evidence="3">
    <location>
        <begin position="14"/>
        <end position="167"/>
    </location>
</feature>
<dbReference type="RefSeq" id="WP_331851480.1">
    <property type="nucleotide sequence ID" value="NZ_JARXNK020000105.1"/>
</dbReference>
<name>A0ABU9FBX6_9ENTR</name>
<sequence>MIYINGRFLTQKITGVQRFAYELSKRLSQTRKDIVFLVPDLSSINPEYSISSMQIVEVKGGGGHYWEQITLPRFLKRNGMPLVISLCNTGPAFYKNQIATSHDITYVRFPNSFPKKFRYFYRLITPLIIKNAKSILTVSNFSKEEISTYYGCDKNKIHVIYNAVNEDFKNINCDSVGEERYFLAVSSVNYHKNIHGLVQAFMESKLDAKLNIIGGTTKIFNDVNIKVDDPRINFLGRVDDKTLIQLYQNAQAFIFPSFYEGFGIPPLEAQSCGCPVLSSDRASMKEVLASSAIYFDPEDKSEIIDAMNSICSDSDLRKNLIQMGLDNVGRFSWQDSANKLNLLIEQKK</sequence>
<dbReference type="SUPFAM" id="SSF53756">
    <property type="entry name" value="UDP-Glycosyltransferase/glycogen phosphorylase"/>
    <property type="match status" value="1"/>
</dbReference>
<evidence type="ECO:0000313" key="4">
    <source>
        <dbReference type="EMBL" id="MEL0553755.1"/>
    </source>
</evidence>
<evidence type="ECO:0000256" key="1">
    <source>
        <dbReference type="ARBA" id="ARBA00022679"/>
    </source>
</evidence>
<dbReference type="Gene3D" id="3.40.50.2000">
    <property type="entry name" value="Glycogen Phosphorylase B"/>
    <property type="match status" value="2"/>
</dbReference>
<evidence type="ECO:0000259" key="2">
    <source>
        <dbReference type="Pfam" id="PF00534"/>
    </source>
</evidence>
<gene>
    <name evidence="4" type="ORF">QFI96_018875</name>
</gene>
<feature type="domain" description="Glycosyl transferase family 1" evidence="2">
    <location>
        <begin position="177"/>
        <end position="322"/>
    </location>
</feature>
<protein>
    <submittedName>
        <fullName evidence="4">Glycosyltransferase family 1 protein</fullName>
    </submittedName>
</protein>
<organism evidence="4 5">
    <name type="scientific">Raoultella lignicola</name>
    <dbReference type="NCBI Taxonomy" id="3040939"/>
    <lineage>
        <taxon>Bacteria</taxon>
        <taxon>Pseudomonadati</taxon>
        <taxon>Pseudomonadota</taxon>
        <taxon>Gammaproteobacteria</taxon>
        <taxon>Enterobacterales</taxon>
        <taxon>Enterobacteriaceae</taxon>
        <taxon>Klebsiella/Raoultella group</taxon>
        <taxon>Raoultella</taxon>
    </lineage>
</organism>
<comment type="caution">
    <text evidence="4">The sequence shown here is derived from an EMBL/GenBank/DDBJ whole genome shotgun (WGS) entry which is preliminary data.</text>
</comment>
<dbReference type="Pfam" id="PF00534">
    <property type="entry name" value="Glycos_transf_1"/>
    <property type="match status" value="1"/>
</dbReference>
<dbReference type="PANTHER" id="PTHR46401:SF2">
    <property type="entry name" value="GLYCOSYLTRANSFERASE WBBK-RELATED"/>
    <property type="match status" value="1"/>
</dbReference>
<keyword evidence="1" id="KW-0808">Transferase</keyword>
<dbReference type="Proteomes" id="UP001312893">
    <property type="component" value="Unassembled WGS sequence"/>
</dbReference>
<evidence type="ECO:0000313" key="5">
    <source>
        <dbReference type="Proteomes" id="UP001312893"/>
    </source>
</evidence>